<feature type="transmembrane region" description="Helical" evidence="13">
    <location>
        <begin position="424"/>
        <end position="446"/>
    </location>
</feature>
<accession>A0A9P0CHV4</accession>
<dbReference type="EMBL" id="OV651822">
    <property type="protein sequence ID" value="CAH1100943.1"/>
    <property type="molecule type" value="Genomic_DNA"/>
</dbReference>
<keyword evidence="15" id="KW-1185">Reference proteome</keyword>
<evidence type="ECO:0000256" key="8">
    <source>
        <dbReference type="ARBA" id="ARBA00023065"/>
    </source>
</evidence>
<evidence type="ECO:0000256" key="7">
    <source>
        <dbReference type="ARBA" id="ARBA00023053"/>
    </source>
</evidence>
<keyword evidence="10 12" id="KW-0739">Sodium transport</keyword>
<keyword evidence="5 12" id="KW-0812">Transmembrane</keyword>
<dbReference type="PROSITE" id="PS01206">
    <property type="entry name" value="ASC"/>
    <property type="match status" value="1"/>
</dbReference>
<evidence type="ECO:0000256" key="11">
    <source>
        <dbReference type="ARBA" id="ARBA00023303"/>
    </source>
</evidence>
<dbReference type="PRINTS" id="PR01078">
    <property type="entry name" value="AMINACHANNEL"/>
</dbReference>
<evidence type="ECO:0000256" key="13">
    <source>
        <dbReference type="SAM" id="Phobius"/>
    </source>
</evidence>
<sequence length="469" mass="54672">MQMWFKYDENPFIVTLATRAQPIFSIPFPAVTICPVAKANRTVFNYTNVAHKLWDQEEVTPYERETTQYMTMICENDDVNRYLPQNATFTDDIYKRLDELDSTKTILEESTICTFMQNVEQCTNVLVPIISDHGICYTFNMLKREDIYKPKVQQYENFHQHNEINKWTNDNGYSEGANKNVYPRRALQLGVENGLMIIIPQIMGDTDYLCSADFGYTVTIHAPNSIPTISRNYFFMPFDTSTTVLIRPSLMTTSAIVKAYKLADRQCYFSDERYLDYFLTYTQENCYLECLANYTLQKCGCVNFFMPRTNTTKICGNAMINCMEEAENELKMLELNSQLKEKQTATYKSCNCLPLCTELSFNTETTSYPWQWKQYFGARKNLNISQETMNIMHFSMLQVFFNSDQFIPYEKNELYGPFDFLSNFGGLLGLFTGFSLLSAVELIYFISVRLWCNRRLYNNFDGPPDAEEV</sequence>
<keyword evidence="11 12" id="KW-0407">Ion channel</keyword>
<dbReference type="InterPro" id="IPR001873">
    <property type="entry name" value="ENaC"/>
</dbReference>
<dbReference type="OrthoDB" id="6021021at2759"/>
<keyword evidence="4 12" id="KW-0894">Sodium channel</keyword>
<dbReference type="AlphaFoldDB" id="A0A9P0CHV4"/>
<evidence type="ECO:0000256" key="6">
    <source>
        <dbReference type="ARBA" id="ARBA00022989"/>
    </source>
</evidence>
<organism evidence="14 15">
    <name type="scientific">Psylliodes chrysocephalus</name>
    <dbReference type="NCBI Taxonomy" id="3402493"/>
    <lineage>
        <taxon>Eukaryota</taxon>
        <taxon>Metazoa</taxon>
        <taxon>Ecdysozoa</taxon>
        <taxon>Arthropoda</taxon>
        <taxon>Hexapoda</taxon>
        <taxon>Insecta</taxon>
        <taxon>Pterygota</taxon>
        <taxon>Neoptera</taxon>
        <taxon>Endopterygota</taxon>
        <taxon>Coleoptera</taxon>
        <taxon>Polyphaga</taxon>
        <taxon>Cucujiformia</taxon>
        <taxon>Chrysomeloidea</taxon>
        <taxon>Chrysomelidae</taxon>
        <taxon>Galerucinae</taxon>
        <taxon>Alticini</taxon>
        <taxon>Psylliodes</taxon>
    </lineage>
</organism>
<comment type="similarity">
    <text evidence="2 12">Belongs to the amiloride-sensitive sodium channel (TC 1.A.6) family.</text>
</comment>
<dbReference type="Proteomes" id="UP001153636">
    <property type="component" value="Chromosome 10"/>
</dbReference>
<keyword evidence="7" id="KW-0915">Sodium</keyword>
<evidence type="ECO:0000256" key="2">
    <source>
        <dbReference type="ARBA" id="ARBA00007193"/>
    </source>
</evidence>
<dbReference type="Pfam" id="PF00858">
    <property type="entry name" value="ASC"/>
    <property type="match status" value="1"/>
</dbReference>
<evidence type="ECO:0000256" key="3">
    <source>
        <dbReference type="ARBA" id="ARBA00022448"/>
    </source>
</evidence>
<keyword evidence="9 13" id="KW-0472">Membrane</keyword>
<dbReference type="PANTHER" id="PTHR11690">
    <property type="entry name" value="AMILORIDE-SENSITIVE SODIUM CHANNEL-RELATED"/>
    <property type="match status" value="1"/>
</dbReference>
<protein>
    <submittedName>
        <fullName evidence="14">Uncharacterized protein</fullName>
    </submittedName>
</protein>
<dbReference type="InterPro" id="IPR020903">
    <property type="entry name" value="ENaC_CS"/>
</dbReference>
<keyword evidence="6 13" id="KW-1133">Transmembrane helix</keyword>
<proteinExistence type="inferred from homology"/>
<name>A0A9P0CHV4_9CUCU</name>
<keyword evidence="8 12" id="KW-0406">Ion transport</keyword>
<dbReference type="PANTHER" id="PTHR11690:SF288">
    <property type="entry name" value="AMILORIDE-SENSITIVE NA+ CHANNEL-RELATED"/>
    <property type="match status" value="1"/>
</dbReference>
<dbReference type="Gene3D" id="1.10.287.820">
    <property type="entry name" value="Acid-sensing ion channel domain"/>
    <property type="match status" value="1"/>
</dbReference>
<evidence type="ECO:0000256" key="10">
    <source>
        <dbReference type="ARBA" id="ARBA00023201"/>
    </source>
</evidence>
<evidence type="ECO:0000256" key="5">
    <source>
        <dbReference type="ARBA" id="ARBA00022692"/>
    </source>
</evidence>
<evidence type="ECO:0000256" key="9">
    <source>
        <dbReference type="ARBA" id="ARBA00023136"/>
    </source>
</evidence>
<comment type="subcellular location">
    <subcellularLocation>
        <location evidence="1">Membrane</location>
        <topology evidence="1">Multi-pass membrane protein</topology>
    </subcellularLocation>
</comment>
<dbReference type="Gene3D" id="1.10.287.770">
    <property type="entry name" value="YojJ-like"/>
    <property type="match status" value="1"/>
</dbReference>
<evidence type="ECO:0000313" key="14">
    <source>
        <dbReference type="EMBL" id="CAH1100943.1"/>
    </source>
</evidence>
<reference evidence="14" key="1">
    <citation type="submission" date="2022-01" db="EMBL/GenBank/DDBJ databases">
        <authorList>
            <person name="King R."/>
        </authorList>
    </citation>
    <scope>NUCLEOTIDE SEQUENCE</scope>
</reference>
<dbReference type="GO" id="GO:0005886">
    <property type="term" value="C:plasma membrane"/>
    <property type="evidence" value="ECO:0007669"/>
    <property type="project" value="TreeGrafter"/>
</dbReference>
<evidence type="ECO:0000256" key="12">
    <source>
        <dbReference type="RuleBase" id="RU000679"/>
    </source>
</evidence>
<dbReference type="GO" id="GO:0015280">
    <property type="term" value="F:ligand-gated sodium channel activity"/>
    <property type="evidence" value="ECO:0007669"/>
    <property type="project" value="TreeGrafter"/>
</dbReference>
<evidence type="ECO:0000313" key="15">
    <source>
        <dbReference type="Proteomes" id="UP001153636"/>
    </source>
</evidence>
<keyword evidence="3 12" id="KW-0813">Transport</keyword>
<evidence type="ECO:0000256" key="1">
    <source>
        <dbReference type="ARBA" id="ARBA00004141"/>
    </source>
</evidence>
<gene>
    <name evidence="14" type="ORF">PSYICH_LOCUS1509</name>
</gene>
<evidence type="ECO:0000256" key="4">
    <source>
        <dbReference type="ARBA" id="ARBA00022461"/>
    </source>
</evidence>